<proteinExistence type="predicted"/>
<dbReference type="PANTHER" id="PTHR33067">
    <property type="entry name" value="RNA-DIRECTED DNA POLYMERASE-RELATED"/>
    <property type="match status" value="1"/>
</dbReference>
<dbReference type="RefSeq" id="XP_040960241.1">
    <property type="nucleotide sequence ID" value="XM_041104307.1"/>
</dbReference>
<protein>
    <recommendedName>
        <fullName evidence="3">Aspartic peptidase DDI1-type domain-containing protein</fullName>
    </recommendedName>
</protein>
<evidence type="ECO:0008006" key="3">
    <source>
        <dbReference type="Google" id="ProtNLM"/>
    </source>
</evidence>
<gene>
    <name evidence="2" type="primary">LOC121223190</name>
</gene>
<evidence type="ECO:0000313" key="1">
    <source>
        <dbReference type="Proteomes" id="UP000818029"/>
    </source>
</evidence>
<organism evidence="1 2">
    <name type="scientific">Gossypium hirsutum</name>
    <name type="common">Upland cotton</name>
    <name type="synonym">Gossypium mexicanum</name>
    <dbReference type="NCBI Taxonomy" id="3635"/>
    <lineage>
        <taxon>Eukaryota</taxon>
        <taxon>Viridiplantae</taxon>
        <taxon>Streptophyta</taxon>
        <taxon>Embryophyta</taxon>
        <taxon>Tracheophyta</taxon>
        <taxon>Spermatophyta</taxon>
        <taxon>Magnoliopsida</taxon>
        <taxon>eudicotyledons</taxon>
        <taxon>Gunneridae</taxon>
        <taxon>Pentapetalae</taxon>
        <taxon>rosids</taxon>
        <taxon>malvids</taxon>
        <taxon>Malvales</taxon>
        <taxon>Malvaceae</taxon>
        <taxon>Malvoideae</taxon>
        <taxon>Gossypium</taxon>
    </lineage>
</organism>
<dbReference type="InterPro" id="IPR021109">
    <property type="entry name" value="Peptidase_aspartic_dom_sf"/>
</dbReference>
<reference evidence="1" key="1">
    <citation type="journal article" date="2020" name="Nat. Genet.">
        <title>Genomic diversifications of five Gossypium allopolyploid species and their impact on cotton improvement.</title>
        <authorList>
            <person name="Chen Z.J."/>
            <person name="Sreedasyam A."/>
            <person name="Ando A."/>
            <person name="Song Q."/>
            <person name="De Santiago L.M."/>
            <person name="Hulse-Kemp A.M."/>
            <person name="Ding M."/>
            <person name="Ye W."/>
            <person name="Kirkbride R.C."/>
            <person name="Jenkins J."/>
            <person name="Plott C."/>
            <person name="Lovell J."/>
            <person name="Lin Y.M."/>
            <person name="Vaughn R."/>
            <person name="Liu B."/>
            <person name="Simpson S."/>
            <person name="Scheffler B.E."/>
            <person name="Wen L."/>
            <person name="Saski C.A."/>
            <person name="Grover C.E."/>
            <person name="Hu G."/>
            <person name="Conover J.L."/>
            <person name="Carlson J.W."/>
            <person name="Shu S."/>
            <person name="Boston L.B."/>
            <person name="Williams M."/>
            <person name="Peterson D.G."/>
            <person name="McGee K."/>
            <person name="Jones D.C."/>
            <person name="Wendel J.F."/>
            <person name="Stelly D.M."/>
            <person name="Grimwood J."/>
            <person name="Schmutz J."/>
        </authorList>
    </citation>
    <scope>NUCLEOTIDE SEQUENCE [LARGE SCALE GENOMIC DNA]</scope>
    <source>
        <strain evidence="1">cv. TM-1</strain>
    </source>
</reference>
<evidence type="ECO:0000313" key="2">
    <source>
        <dbReference type="RefSeq" id="XP_040960241.1"/>
    </source>
</evidence>
<accession>A0ABM3AZL0</accession>
<dbReference type="Proteomes" id="UP000818029">
    <property type="component" value="Chromosome D11"/>
</dbReference>
<reference evidence="2" key="2">
    <citation type="submission" date="2025-08" db="UniProtKB">
        <authorList>
            <consortium name="RefSeq"/>
        </authorList>
    </citation>
    <scope>IDENTIFICATION</scope>
</reference>
<keyword evidence="1" id="KW-1185">Reference proteome</keyword>
<dbReference type="GeneID" id="121223190"/>
<sequence>MPNYVKFMKDILSKKKRLSEFKTVALTKEHSVFLQNKLPLKVNDPGNFTIPYNIGESYSGKALCDLGASINLMPKSIFKMLGIGEVRPTTMTLQLEDRSLAYPKGKIEDVLEVLIILWKPFLAMGRTLIDLQKGELTMRVQDNQVKFNVLKAMKFPDPIEEC</sequence>
<dbReference type="PANTHER" id="PTHR33067:SF39">
    <property type="entry name" value="TRANSCRIPTION FACTOR INTERACTOR AND REGULATOR CCHC(ZN) FAMILY"/>
    <property type="match status" value="1"/>
</dbReference>
<name>A0ABM3AZL0_GOSHI</name>
<dbReference type="Gene3D" id="2.40.70.10">
    <property type="entry name" value="Acid Proteases"/>
    <property type="match status" value="1"/>
</dbReference>